<reference evidence="2 3" key="1">
    <citation type="submission" date="2021-01" db="EMBL/GenBank/DDBJ databases">
        <title>Whole genome shotgun sequence of Planobispora siamensis NBRC 107568.</title>
        <authorList>
            <person name="Komaki H."/>
            <person name="Tamura T."/>
        </authorList>
    </citation>
    <scope>NUCLEOTIDE SEQUENCE [LARGE SCALE GENOMIC DNA]</scope>
    <source>
        <strain evidence="2 3">NBRC 107568</strain>
    </source>
</reference>
<protein>
    <recommendedName>
        <fullName evidence="4">Regulatory protein</fullName>
    </recommendedName>
</protein>
<organism evidence="2 3">
    <name type="scientific">Planobispora siamensis</name>
    <dbReference type="NCBI Taxonomy" id="936338"/>
    <lineage>
        <taxon>Bacteria</taxon>
        <taxon>Bacillati</taxon>
        <taxon>Actinomycetota</taxon>
        <taxon>Actinomycetes</taxon>
        <taxon>Streptosporangiales</taxon>
        <taxon>Streptosporangiaceae</taxon>
        <taxon>Planobispora</taxon>
    </lineage>
</organism>
<feature type="region of interest" description="Disordered" evidence="1">
    <location>
        <begin position="289"/>
        <end position="313"/>
    </location>
</feature>
<proteinExistence type="predicted"/>
<keyword evidence="3" id="KW-1185">Reference proteome</keyword>
<dbReference type="AlphaFoldDB" id="A0A8J3WJM6"/>
<dbReference type="Pfam" id="PF18937">
    <property type="entry name" value="DUF5685"/>
    <property type="match status" value="1"/>
</dbReference>
<dbReference type="InterPro" id="IPR043740">
    <property type="entry name" value="DUF5685"/>
</dbReference>
<sequence length="396" mass="41656">MFGIVRPCRHGMCGSHFAAWMAHLCGLCLALRDEHGHAARLVTNYDGLLVSVLTEAQSPARSSRRKAAPCALRGFSGAEVVGARAEGVRLAAATSLILASGKVRDHIADGDGIYARRPVAAVAGRVAARWESAGARTAAAVGFDPAALTDAVERQTRLETERGLTLLELTGPTEDAVAAAFAHTAILAGKPHNAELLAEAGRCFGRIAHLVDAVEDLAEDRATGAYNPLLATGTDLAEARRLCDDALLGLRLAVADLDLEERGLVKALVVKEVRRSVDRVFGQGASADRCRSREGAGPVAQGIPTRSPHDPGPVVPRDPRLQPEPGCGPRLCFALSFMACTCGLYRPPWDEDRYKSCGERLDCGGCDICGQCCDACRGCCEACSCCGDGCGCDCNC</sequence>
<name>A0A8J3WJM6_9ACTN</name>
<evidence type="ECO:0000313" key="3">
    <source>
        <dbReference type="Proteomes" id="UP000619788"/>
    </source>
</evidence>
<comment type="caution">
    <text evidence="2">The sequence shown here is derived from an EMBL/GenBank/DDBJ whole genome shotgun (WGS) entry which is preliminary data.</text>
</comment>
<dbReference type="EMBL" id="BOOJ01000030">
    <property type="protein sequence ID" value="GIH93124.1"/>
    <property type="molecule type" value="Genomic_DNA"/>
</dbReference>
<accession>A0A8J3WJM6</accession>
<evidence type="ECO:0008006" key="4">
    <source>
        <dbReference type="Google" id="ProtNLM"/>
    </source>
</evidence>
<gene>
    <name evidence="2" type="ORF">Psi01_37540</name>
</gene>
<dbReference type="Proteomes" id="UP000619788">
    <property type="component" value="Unassembled WGS sequence"/>
</dbReference>
<dbReference type="RefSeq" id="WP_204065296.1">
    <property type="nucleotide sequence ID" value="NZ_BOOJ01000030.1"/>
</dbReference>
<evidence type="ECO:0000313" key="2">
    <source>
        <dbReference type="EMBL" id="GIH93124.1"/>
    </source>
</evidence>
<evidence type="ECO:0000256" key="1">
    <source>
        <dbReference type="SAM" id="MobiDB-lite"/>
    </source>
</evidence>